<dbReference type="PANTHER" id="PTHR47623:SF1">
    <property type="entry name" value="OS09G0287300 PROTEIN"/>
    <property type="match status" value="1"/>
</dbReference>
<dbReference type="AlphaFoldDB" id="A0A2M9XHE7"/>
<evidence type="ECO:0000313" key="1">
    <source>
        <dbReference type="EMBL" id="PJZ27074.1"/>
    </source>
</evidence>
<dbReference type="SUPFAM" id="SSF53254">
    <property type="entry name" value="Phosphoglycerate mutase-like"/>
    <property type="match status" value="1"/>
</dbReference>
<sequence length="164" mass="18986">MKEIHLIRHSKSDWSDTHLKDKERPLSKRGRKNARFLGKYVKKVSFVTDVALVSPSLRTSETWKILQSFQNITKDTKIISEIYEAEYSDLLRILRGLSSKISNVVLIGHNPGMEDLANYLLMGNNPDSIFEKFPTSSFISLITDQKDWADLGRQSCRLKRFWIP</sequence>
<dbReference type="InterPro" id="IPR029033">
    <property type="entry name" value="His_PPase_superfam"/>
</dbReference>
<proteinExistence type="predicted"/>
<protein>
    <submittedName>
        <fullName evidence="1">Phosphohistidine phosphatase</fullName>
    </submittedName>
</protein>
<dbReference type="CDD" id="cd07067">
    <property type="entry name" value="HP_PGM_like"/>
    <property type="match status" value="1"/>
</dbReference>
<dbReference type="Gene3D" id="3.40.50.1240">
    <property type="entry name" value="Phosphoglycerate mutase-like"/>
    <property type="match status" value="1"/>
</dbReference>
<dbReference type="InterPro" id="IPR013078">
    <property type="entry name" value="His_Pase_superF_clade-1"/>
</dbReference>
<reference evidence="1 2" key="1">
    <citation type="submission" date="2017-07" db="EMBL/GenBank/DDBJ databases">
        <title>Leptospira spp. isolated from tropical soils.</title>
        <authorList>
            <person name="Thibeaux R."/>
            <person name="Iraola G."/>
            <person name="Ferres I."/>
            <person name="Bierque E."/>
            <person name="Girault D."/>
            <person name="Soupe-Gilbert M.-E."/>
            <person name="Picardeau M."/>
            <person name="Goarant C."/>
        </authorList>
    </citation>
    <scope>NUCLEOTIDE SEQUENCE [LARGE SCALE GENOMIC DNA]</scope>
    <source>
        <strain evidence="1 2">MCA1-C-A1</strain>
    </source>
</reference>
<dbReference type="Proteomes" id="UP000232196">
    <property type="component" value="Unassembled WGS sequence"/>
</dbReference>
<dbReference type="PANTHER" id="PTHR47623">
    <property type="entry name" value="OS09G0287300 PROTEIN"/>
    <property type="match status" value="1"/>
</dbReference>
<evidence type="ECO:0000313" key="2">
    <source>
        <dbReference type="Proteomes" id="UP000232196"/>
    </source>
</evidence>
<organism evidence="1 2">
    <name type="scientific">Leptospira hartskeerlii</name>
    <dbReference type="NCBI Taxonomy" id="2023177"/>
    <lineage>
        <taxon>Bacteria</taxon>
        <taxon>Pseudomonadati</taxon>
        <taxon>Spirochaetota</taxon>
        <taxon>Spirochaetia</taxon>
        <taxon>Leptospirales</taxon>
        <taxon>Leptospiraceae</taxon>
        <taxon>Leptospira</taxon>
    </lineage>
</organism>
<name>A0A2M9XHE7_9LEPT</name>
<accession>A0A2M9XHE7</accession>
<comment type="caution">
    <text evidence="1">The sequence shown here is derived from an EMBL/GenBank/DDBJ whole genome shotgun (WGS) entry which is preliminary data.</text>
</comment>
<keyword evidence="2" id="KW-1185">Reference proteome</keyword>
<dbReference type="Pfam" id="PF00300">
    <property type="entry name" value="His_Phos_1"/>
    <property type="match status" value="1"/>
</dbReference>
<dbReference type="RefSeq" id="WP_100704824.1">
    <property type="nucleotide sequence ID" value="NZ_NPDL01000004.1"/>
</dbReference>
<dbReference type="EMBL" id="NPDN01000001">
    <property type="protein sequence ID" value="PJZ27074.1"/>
    <property type="molecule type" value="Genomic_DNA"/>
</dbReference>
<gene>
    <name evidence="1" type="ORF">CH357_00465</name>
</gene>
<dbReference type="OrthoDB" id="9810154at2"/>